<evidence type="ECO:0000313" key="1">
    <source>
        <dbReference type="EMBL" id="GCC34182.1"/>
    </source>
</evidence>
<gene>
    <name evidence="1" type="ORF">chiPu_0012655</name>
</gene>
<name>A0A401SUW7_CHIPU</name>
<comment type="caution">
    <text evidence="1">The sequence shown here is derived from an EMBL/GenBank/DDBJ whole genome shotgun (WGS) entry which is preliminary data.</text>
</comment>
<evidence type="ECO:0000313" key="2">
    <source>
        <dbReference type="Proteomes" id="UP000287033"/>
    </source>
</evidence>
<sequence length="102" mass="11836">MRQKSEDEILHGSFRFEGDSVAAKMYKLSKLKVMENIWNLNINRRLGEEDTIREDSEDEMGEFSGTNYANWRGAVNALSGCEERWAAQEVKRFISDSDPTWI</sequence>
<organism evidence="1 2">
    <name type="scientific">Chiloscyllium punctatum</name>
    <name type="common">Brownbanded bambooshark</name>
    <name type="synonym">Hemiscyllium punctatum</name>
    <dbReference type="NCBI Taxonomy" id="137246"/>
    <lineage>
        <taxon>Eukaryota</taxon>
        <taxon>Metazoa</taxon>
        <taxon>Chordata</taxon>
        <taxon>Craniata</taxon>
        <taxon>Vertebrata</taxon>
        <taxon>Chondrichthyes</taxon>
        <taxon>Elasmobranchii</taxon>
        <taxon>Galeomorphii</taxon>
        <taxon>Galeoidea</taxon>
        <taxon>Orectolobiformes</taxon>
        <taxon>Hemiscylliidae</taxon>
        <taxon>Chiloscyllium</taxon>
    </lineage>
</organism>
<reference evidence="1 2" key="1">
    <citation type="journal article" date="2018" name="Nat. Ecol. Evol.">
        <title>Shark genomes provide insights into elasmobranch evolution and the origin of vertebrates.</title>
        <authorList>
            <person name="Hara Y"/>
            <person name="Yamaguchi K"/>
            <person name="Onimaru K"/>
            <person name="Kadota M"/>
            <person name="Koyanagi M"/>
            <person name="Keeley SD"/>
            <person name="Tatsumi K"/>
            <person name="Tanaka K"/>
            <person name="Motone F"/>
            <person name="Kageyama Y"/>
            <person name="Nozu R"/>
            <person name="Adachi N"/>
            <person name="Nishimura O"/>
            <person name="Nakagawa R"/>
            <person name="Tanegashima C"/>
            <person name="Kiyatake I"/>
            <person name="Matsumoto R"/>
            <person name="Murakumo K"/>
            <person name="Nishida K"/>
            <person name="Terakita A"/>
            <person name="Kuratani S"/>
            <person name="Sato K"/>
            <person name="Hyodo S Kuraku.S."/>
        </authorList>
    </citation>
    <scope>NUCLEOTIDE SEQUENCE [LARGE SCALE GENOMIC DNA]</scope>
</reference>
<dbReference type="AlphaFoldDB" id="A0A401SUW7"/>
<proteinExistence type="predicted"/>
<accession>A0A401SUW7</accession>
<protein>
    <submittedName>
        <fullName evidence="1">Uncharacterized protein</fullName>
    </submittedName>
</protein>
<keyword evidence="2" id="KW-1185">Reference proteome</keyword>
<dbReference type="EMBL" id="BEZZ01000576">
    <property type="protein sequence ID" value="GCC34182.1"/>
    <property type="molecule type" value="Genomic_DNA"/>
</dbReference>
<dbReference type="Proteomes" id="UP000287033">
    <property type="component" value="Unassembled WGS sequence"/>
</dbReference>